<evidence type="ECO:0000256" key="3">
    <source>
        <dbReference type="ARBA" id="ARBA00022692"/>
    </source>
</evidence>
<dbReference type="SUPFAM" id="SSF50911">
    <property type="entry name" value="Mannose 6-phosphate receptor domain"/>
    <property type="match status" value="1"/>
</dbReference>
<dbReference type="GO" id="GO:0005802">
    <property type="term" value="C:trans-Golgi network"/>
    <property type="evidence" value="ECO:0007669"/>
    <property type="project" value="TreeGrafter"/>
</dbReference>
<dbReference type="PANTHER" id="PTHR15071:SF0">
    <property type="entry name" value="MANNOSE 6-PHOSPHATE RECEPTOR-LIKE PROTEIN 1"/>
    <property type="match status" value="1"/>
</dbReference>
<keyword evidence="12" id="KW-1185">Reference proteome</keyword>
<evidence type="ECO:0000256" key="5">
    <source>
        <dbReference type="ARBA" id="ARBA00022989"/>
    </source>
</evidence>
<keyword evidence="4" id="KW-0732">Signal</keyword>
<gene>
    <name evidence="11" type="ORF">LARSCL_LOCUS15103</name>
</gene>
<evidence type="ECO:0000256" key="9">
    <source>
        <dbReference type="SAM" id="Phobius"/>
    </source>
</evidence>
<organism evidence="11 12">
    <name type="scientific">Larinioides sclopetarius</name>
    <dbReference type="NCBI Taxonomy" id="280406"/>
    <lineage>
        <taxon>Eukaryota</taxon>
        <taxon>Metazoa</taxon>
        <taxon>Ecdysozoa</taxon>
        <taxon>Arthropoda</taxon>
        <taxon>Chelicerata</taxon>
        <taxon>Arachnida</taxon>
        <taxon>Araneae</taxon>
        <taxon>Araneomorphae</taxon>
        <taxon>Entelegynae</taxon>
        <taxon>Araneoidea</taxon>
        <taxon>Araneidae</taxon>
        <taxon>Larinioides</taxon>
    </lineage>
</organism>
<dbReference type="FunFam" id="2.70.130.10:FF:000029">
    <property type="entry name" value="uncharacterized protein LOC100184158"/>
    <property type="match status" value="1"/>
</dbReference>
<evidence type="ECO:0000256" key="2">
    <source>
        <dbReference type="ARBA" id="ARBA00022448"/>
    </source>
</evidence>
<evidence type="ECO:0000256" key="4">
    <source>
        <dbReference type="ARBA" id="ARBA00022729"/>
    </source>
</evidence>
<evidence type="ECO:0000256" key="1">
    <source>
        <dbReference type="ARBA" id="ARBA00004308"/>
    </source>
</evidence>
<dbReference type="InterPro" id="IPR028927">
    <property type="entry name" value="Man-6-P_rcpt"/>
</dbReference>
<keyword evidence="5 9" id="KW-1133">Transmembrane helix</keyword>
<reference evidence="11 12" key="1">
    <citation type="submission" date="2024-04" db="EMBL/GenBank/DDBJ databases">
        <authorList>
            <person name="Rising A."/>
            <person name="Reimegard J."/>
            <person name="Sonavane S."/>
            <person name="Akerstrom W."/>
            <person name="Nylinder S."/>
            <person name="Hedman E."/>
            <person name="Kallberg Y."/>
        </authorList>
    </citation>
    <scope>NUCLEOTIDE SEQUENCE [LARGE SCALE GENOMIC DNA]</scope>
</reference>
<comment type="subcellular location">
    <subcellularLocation>
        <location evidence="1">Endomembrane system</location>
    </subcellularLocation>
</comment>
<proteinExistence type="predicted"/>
<keyword evidence="7" id="KW-1015">Disulfide bond</keyword>
<dbReference type="GO" id="GO:0000139">
    <property type="term" value="C:Golgi membrane"/>
    <property type="evidence" value="ECO:0007669"/>
    <property type="project" value="UniProtKB-SubCell"/>
</dbReference>
<feature type="domain" description="MRH" evidence="10">
    <location>
        <begin position="59"/>
        <end position="200"/>
    </location>
</feature>
<keyword evidence="6 9" id="KW-0472">Membrane</keyword>
<dbReference type="PROSITE" id="PS51914">
    <property type="entry name" value="MRH"/>
    <property type="match status" value="1"/>
</dbReference>
<evidence type="ECO:0000259" key="10">
    <source>
        <dbReference type="PROSITE" id="PS51914"/>
    </source>
</evidence>
<dbReference type="AlphaFoldDB" id="A0AAV2AVC1"/>
<feature type="transmembrane region" description="Helical" evidence="9">
    <location>
        <begin position="207"/>
        <end position="227"/>
    </location>
</feature>
<feature type="transmembrane region" description="Helical" evidence="9">
    <location>
        <begin position="29"/>
        <end position="49"/>
    </location>
</feature>
<dbReference type="Proteomes" id="UP001497382">
    <property type="component" value="Unassembled WGS sequence"/>
</dbReference>
<dbReference type="GO" id="GO:0010008">
    <property type="term" value="C:endosome membrane"/>
    <property type="evidence" value="ECO:0007669"/>
    <property type="project" value="UniProtKB-SubCell"/>
</dbReference>
<evidence type="ECO:0000313" key="12">
    <source>
        <dbReference type="Proteomes" id="UP001497382"/>
    </source>
</evidence>
<evidence type="ECO:0000256" key="8">
    <source>
        <dbReference type="ARBA" id="ARBA00023180"/>
    </source>
</evidence>
<dbReference type="PANTHER" id="PTHR15071">
    <property type="entry name" value="MANNOSE-6-PHOSPHATE RECEPTOR FAMILY MEMBER"/>
    <property type="match status" value="1"/>
</dbReference>
<name>A0AAV2AVC1_9ARAC</name>
<keyword evidence="2" id="KW-0813">Transport</keyword>
<evidence type="ECO:0000313" key="11">
    <source>
        <dbReference type="EMBL" id="CAL1287956.1"/>
    </source>
</evidence>
<comment type="caution">
    <text evidence="11">The sequence shown here is derived from an EMBL/GenBank/DDBJ whole genome shotgun (WGS) entry which is preliminary data.</text>
</comment>
<dbReference type="EMBL" id="CAXIEN010000224">
    <property type="protein sequence ID" value="CAL1287956.1"/>
    <property type="molecule type" value="Genomic_DNA"/>
</dbReference>
<keyword evidence="8" id="KW-0325">Glycoprotein</keyword>
<sequence>MFNRTWFEKVRVDCFVCKMGLALFPKIELFRYLSVVSSNSVFWVCYIFLACLAKLTSSQDCAFVNDCKCAFRNGSEIDLTSLGSHGEPRWKNVKPSLKTDNFTYSYNPCFKFSIGNGACENVEVCQTGNGQYYNIGKQAMFSGNGQNGITLVTYAGDDAKKTIVNLICSPGDIVPRLNVTGEMPPRTYVMTMWSRCACADMCREDHLSAGSVLVILLMIGIAFYLVLGIIHSSLTRGAHGWELIPHYEFWVDFPLLVRDGCVFVISGCKPETAYERI</sequence>
<dbReference type="Pfam" id="PF02157">
    <property type="entry name" value="Man-6-P_recep"/>
    <property type="match status" value="1"/>
</dbReference>
<keyword evidence="3 9" id="KW-0812">Transmembrane</keyword>
<dbReference type="InterPro" id="IPR044865">
    <property type="entry name" value="MRH_dom"/>
</dbReference>
<dbReference type="Gene3D" id="2.70.130.10">
    <property type="entry name" value="Mannose-6-phosphate receptor binding domain"/>
    <property type="match status" value="1"/>
</dbReference>
<accession>A0AAV2AVC1</accession>
<protein>
    <recommendedName>
        <fullName evidence="10">MRH domain-containing protein</fullName>
    </recommendedName>
</protein>
<evidence type="ECO:0000256" key="7">
    <source>
        <dbReference type="ARBA" id="ARBA00023157"/>
    </source>
</evidence>
<dbReference type="InterPro" id="IPR009011">
    <property type="entry name" value="Man6P_isomerase_rcpt-bd_dom_sf"/>
</dbReference>
<evidence type="ECO:0000256" key="6">
    <source>
        <dbReference type="ARBA" id="ARBA00023136"/>
    </source>
</evidence>